<dbReference type="Proteomes" id="UP000825729">
    <property type="component" value="Unassembled WGS sequence"/>
</dbReference>
<reference evidence="2 3" key="1">
    <citation type="submission" date="2021-07" db="EMBL/GenBank/DDBJ databases">
        <title>The Aristolochia fimbriata genome: insights into angiosperm evolution, floral development and chemical biosynthesis.</title>
        <authorList>
            <person name="Jiao Y."/>
        </authorList>
    </citation>
    <scope>NUCLEOTIDE SEQUENCE [LARGE SCALE GENOMIC DNA]</scope>
    <source>
        <strain evidence="2">IBCAS-2021</strain>
        <tissue evidence="2">Leaf</tissue>
    </source>
</reference>
<comment type="caution">
    <text evidence="2">The sequence shown here is derived from an EMBL/GenBank/DDBJ whole genome shotgun (WGS) entry which is preliminary data.</text>
</comment>
<sequence>MIFLGSRSFSPARKKQERRPSMSCRNVQIKAYGSKEEDQGRPTAYFQLQTFENWERRPPPHSKSGRIMTTTVVESCNPISFYTYIDLLLKPQELQTWFDGFFFHSRLFAETRCQIRRGLTVFAPDMIREALSKRFTRLDFIIEAHEVIDMSNLFEEPGGGGGREGRVRGNGNGSSFGNNIIESSSLVIRLPSQTANFSSHGVFSYFSSKRDIKVPLKRDKGREGHMYGAPAKHAFW</sequence>
<organism evidence="2 3">
    <name type="scientific">Aristolochia fimbriata</name>
    <name type="common">White veined hardy Dutchman's pipe vine</name>
    <dbReference type="NCBI Taxonomy" id="158543"/>
    <lineage>
        <taxon>Eukaryota</taxon>
        <taxon>Viridiplantae</taxon>
        <taxon>Streptophyta</taxon>
        <taxon>Embryophyta</taxon>
        <taxon>Tracheophyta</taxon>
        <taxon>Spermatophyta</taxon>
        <taxon>Magnoliopsida</taxon>
        <taxon>Magnoliidae</taxon>
        <taxon>Piperales</taxon>
        <taxon>Aristolochiaceae</taxon>
        <taxon>Aristolochia</taxon>
    </lineage>
</organism>
<keyword evidence="3" id="KW-1185">Reference proteome</keyword>
<gene>
    <name evidence="2" type="ORF">H6P81_006981</name>
</gene>
<evidence type="ECO:0000256" key="1">
    <source>
        <dbReference type="SAM" id="MobiDB-lite"/>
    </source>
</evidence>
<evidence type="ECO:0000313" key="2">
    <source>
        <dbReference type="EMBL" id="KAG9454077.1"/>
    </source>
</evidence>
<name>A0AAV7F2A4_ARIFI</name>
<feature type="region of interest" description="Disordered" evidence="1">
    <location>
        <begin position="1"/>
        <end position="22"/>
    </location>
</feature>
<dbReference type="AlphaFoldDB" id="A0AAV7F2A4"/>
<evidence type="ECO:0000313" key="3">
    <source>
        <dbReference type="Proteomes" id="UP000825729"/>
    </source>
</evidence>
<protein>
    <submittedName>
        <fullName evidence="2">Uncharacterized protein</fullName>
    </submittedName>
</protein>
<accession>A0AAV7F2A4</accession>
<proteinExistence type="predicted"/>
<dbReference type="EMBL" id="JAINDJ010000003">
    <property type="protein sequence ID" value="KAG9454077.1"/>
    <property type="molecule type" value="Genomic_DNA"/>
</dbReference>